<feature type="domain" description="FAD-binding FR-type" evidence="2">
    <location>
        <begin position="99"/>
        <end position="198"/>
    </location>
</feature>
<dbReference type="InterPro" id="IPR017927">
    <property type="entry name" value="FAD-bd_FR_type"/>
</dbReference>
<organism evidence="3 4">
    <name type="scientific">Hyphomicrobium facile</name>
    <dbReference type="NCBI Taxonomy" id="51670"/>
    <lineage>
        <taxon>Bacteria</taxon>
        <taxon>Pseudomonadati</taxon>
        <taxon>Pseudomonadota</taxon>
        <taxon>Alphaproteobacteria</taxon>
        <taxon>Hyphomicrobiales</taxon>
        <taxon>Hyphomicrobiaceae</taxon>
        <taxon>Hyphomicrobium</taxon>
    </lineage>
</organism>
<keyword evidence="4" id="KW-1185">Reference proteome</keyword>
<dbReference type="Pfam" id="PF00175">
    <property type="entry name" value="NAD_binding_1"/>
    <property type="match status" value="1"/>
</dbReference>
<dbReference type="InterPro" id="IPR001433">
    <property type="entry name" value="OxRdtase_FAD/NAD-bd"/>
</dbReference>
<sequence>MANFKVSIPQFETTLEVRRGFSILDEALKAGLDYPYACRQGNCSSCKSILRKGTVTHKTYDPTALTEAEKFENIILACRAMPTSDCEVEFIEDADTFTPAKYECVVTSIDRVSSEIAILKAKPCTSPSPMFSAGQFATLTFPNLPAREYSFANRPGAAELEFHIEYYKHGKVSKHVYEKCKPSDRFVLNAPFGSAYLRKEHPGPITMVVGGTGLAPAKSILLDALASMPGHDIRIYHSAREAKGLYQNEEMLKLAEKYPRFGYFPVITRANGIDAARTTDVFIELRRHFETLQGHKIYTCGSPGLVANCQKFAMEMGVTPSDCHADPFVSASTMVVE</sequence>
<dbReference type="Pfam" id="PF00970">
    <property type="entry name" value="FAD_binding_6"/>
    <property type="match status" value="1"/>
</dbReference>
<dbReference type="InterPro" id="IPR008333">
    <property type="entry name" value="Cbr1-like_FAD-bd_dom"/>
</dbReference>
<dbReference type="InterPro" id="IPR017938">
    <property type="entry name" value="Riboflavin_synthase-like_b-brl"/>
</dbReference>
<protein>
    <submittedName>
        <fullName evidence="3">CDP-4-dehydro-6-deoxyglucose reductase</fullName>
    </submittedName>
</protein>
<dbReference type="STRING" id="51670.SAMN04488557_1752"/>
<dbReference type="PRINTS" id="PR00410">
    <property type="entry name" value="PHEHYDRXLASE"/>
</dbReference>
<dbReference type="Gene3D" id="2.40.30.10">
    <property type="entry name" value="Translation factors"/>
    <property type="match status" value="1"/>
</dbReference>
<evidence type="ECO:0000259" key="1">
    <source>
        <dbReference type="PROSITE" id="PS51085"/>
    </source>
</evidence>
<name>A0A1I7NDW1_9HYPH</name>
<dbReference type="InterPro" id="IPR006058">
    <property type="entry name" value="2Fe2S_fd_BS"/>
</dbReference>
<dbReference type="PROSITE" id="PS00197">
    <property type="entry name" value="2FE2S_FER_1"/>
    <property type="match status" value="1"/>
</dbReference>
<dbReference type="OrthoDB" id="9806195at2"/>
<dbReference type="Gene3D" id="3.10.20.30">
    <property type="match status" value="1"/>
</dbReference>
<dbReference type="RefSeq" id="WP_143111382.1">
    <property type="nucleotide sequence ID" value="NZ_FPCH01000002.1"/>
</dbReference>
<feature type="domain" description="2Fe-2S ferredoxin-type" evidence="1">
    <location>
        <begin position="4"/>
        <end position="94"/>
    </location>
</feature>
<dbReference type="SUPFAM" id="SSF63380">
    <property type="entry name" value="Riboflavin synthase domain-like"/>
    <property type="match status" value="1"/>
</dbReference>
<reference evidence="4" key="1">
    <citation type="submission" date="2016-10" db="EMBL/GenBank/DDBJ databases">
        <authorList>
            <person name="Varghese N."/>
            <person name="Submissions S."/>
        </authorList>
    </citation>
    <scope>NUCLEOTIDE SEQUENCE [LARGE SCALE GENOMIC DNA]</scope>
    <source>
        <strain evidence="4">DSM 1565</strain>
    </source>
</reference>
<evidence type="ECO:0000259" key="2">
    <source>
        <dbReference type="PROSITE" id="PS51384"/>
    </source>
</evidence>
<evidence type="ECO:0000313" key="3">
    <source>
        <dbReference type="EMBL" id="SFV32865.1"/>
    </source>
</evidence>
<dbReference type="Pfam" id="PF00111">
    <property type="entry name" value="Fer2"/>
    <property type="match status" value="1"/>
</dbReference>
<dbReference type="Proteomes" id="UP000199423">
    <property type="component" value="Unassembled WGS sequence"/>
</dbReference>
<dbReference type="PANTHER" id="PTHR47354:SF5">
    <property type="entry name" value="PROTEIN RFBI"/>
    <property type="match status" value="1"/>
</dbReference>
<proteinExistence type="predicted"/>
<dbReference type="InterPro" id="IPR036010">
    <property type="entry name" value="2Fe-2S_ferredoxin-like_sf"/>
</dbReference>
<dbReference type="GO" id="GO:0051537">
    <property type="term" value="F:2 iron, 2 sulfur cluster binding"/>
    <property type="evidence" value="ECO:0007669"/>
    <property type="project" value="InterPro"/>
</dbReference>
<dbReference type="AlphaFoldDB" id="A0A1I7NDW1"/>
<evidence type="ECO:0000313" key="4">
    <source>
        <dbReference type="Proteomes" id="UP000199423"/>
    </source>
</evidence>
<dbReference type="PROSITE" id="PS51085">
    <property type="entry name" value="2FE2S_FER_2"/>
    <property type="match status" value="1"/>
</dbReference>
<dbReference type="PANTHER" id="PTHR47354">
    <property type="entry name" value="NADH OXIDOREDUCTASE HCR"/>
    <property type="match status" value="1"/>
</dbReference>
<dbReference type="CDD" id="cd00207">
    <property type="entry name" value="fer2"/>
    <property type="match status" value="1"/>
</dbReference>
<dbReference type="SUPFAM" id="SSF54292">
    <property type="entry name" value="2Fe-2S ferredoxin-like"/>
    <property type="match status" value="1"/>
</dbReference>
<dbReference type="EMBL" id="FPCH01000002">
    <property type="protein sequence ID" value="SFV32865.1"/>
    <property type="molecule type" value="Genomic_DNA"/>
</dbReference>
<dbReference type="InterPro" id="IPR001041">
    <property type="entry name" value="2Fe-2S_ferredoxin-type"/>
</dbReference>
<accession>A0A1I7NDW1</accession>
<dbReference type="InterPro" id="IPR039261">
    <property type="entry name" value="FNR_nucleotide-bd"/>
</dbReference>
<dbReference type="PROSITE" id="PS51384">
    <property type="entry name" value="FAD_FR"/>
    <property type="match status" value="1"/>
</dbReference>
<dbReference type="SUPFAM" id="SSF52343">
    <property type="entry name" value="Ferredoxin reductase-like, C-terminal NADP-linked domain"/>
    <property type="match status" value="1"/>
</dbReference>
<dbReference type="InterPro" id="IPR012675">
    <property type="entry name" value="Beta-grasp_dom_sf"/>
</dbReference>
<gene>
    <name evidence="3" type="ORF">SAMN04488557_1752</name>
</gene>
<dbReference type="InterPro" id="IPR050415">
    <property type="entry name" value="MRET"/>
</dbReference>
<dbReference type="Gene3D" id="3.40.50.80">
    <property type="entry name" value="Nucleotide-binding domain of ferredoxin-NADP reductase (FNR) module"/>
    <property type="match status" value="1"/>
</dbReference>
<dbReference type="GO" id="GO:0016491">
    <property type="term" value="F:oxidoreductase activity"/>
    <property type="evidence" value="ECO:0007669"/>
    <property type="project" value="InterPro"/>
</dbReference>